<name>A0A813TG58_9BILA</name>
<dbReference type="AlphaFoldDB" id="A0A813TG58"/>
<protein>
    <recommendedName>
        <fullName evidence="1">BTB domain-containing protein</fullName>
    </recommendedName>
</protein>
<dbReference type="Proteomes" id="UP000663845">
    <property type="component" value="Unassembled WGS sequence"/>
</dbReference>
<dbReference type="SMART" id="SM00225">
    <property type="entry name" value="BTB"/>
    <property type="match status" value="1"/>
</dbReference>
<dbReference type="EMBL" id="CAJNOG010000036">
    <property type="protein sequence ID" value="CAF0813428.1"/>
    <property type="molecule type" value="Genomic_DNA"/>
</dbReference>
<dbReference type="Gene3D" id="3.30.710.10">
    <property type="entry name" value="Potassium Channel Kv1.1, Chain A"/>
    <property type="match status" value="1"/>
</dbReference>
<accession>A0A813TG58</accession>
<dbReference type="InterPro" id="IPR003131">
    <property type="entry name" value="T1-type_BTB"/>
</dbReference>
<sequence length="317" mass="36309">MSTTTSVGGKVLLDVGGKDFSTTIQTLTSHEKDSYFTALFSRHWELEKDERGRIFIDRNGDLFVEILEYMRNAQNYDIPSDEHLQHKLLNEAAFFQLHKLSARLYLFKDTSLLNVEHQRTLNEFYGKKHQHWQLMYKATRDGFDLAAFHKLCATRNRLTMTVIQSTDGYLFGGIDARDCEDTSDSDDASDCEDTSDCDQISPFLFLLVNANGNHPTKFLPIKKLVPCNINKYGPSFGKADDYDLRISDRSNENRNSYCNLGRNYSDTLGLGKNTFTGSRHFQTKEIEVFTLVSHPSLPIQNVAITQWPKSSLKTTEW</sequence>
<evidence type="ECO:0000259" key="1">
    <source>
        <dbReference type="SMART" id="SM00225"/>
    </source>
</evidence>
<proteinExistence type="predicted"/>
<dbReference type="Pfam" id="PF07534">
    <property type="entry name" value="TLD"/>
    <property type="match status" value="1"/>
</dbReference>
<organism evidence="2 3">
    <name type="scientific">Adineta steineri</name>
    <dbReference type="NCBI Taxonomy" id="433720"/>
    <lineage>
        <taxon>Eukaryota</taxon>
        <taxon>Metazoa</taxon>
        <taxon>Spiralia</taxon>
        <taxon>Gnathifera</taxon>
        <taxon>Rotifera</taxon>
        <taxon>Eurotatoria</taxon>
        <taxon>Bdelloidea</taxon>
        <taxon>Adinetida</taxon>
        <taxon>Adinetidae</taxon>
        <taxon>Adineta</taxon>
    </lineage>
</organism>
<dbReference type="InterPro" id="IPR011333">
    <property type="entry name" value="SKP1/BTB/POZ_sf"/>
</dbReference>
<dbReference type="Pfam" id="PF02214">
    <property type="entry name" value="BTB_2"/>
    <property type="match status" value="1"/>
</dbReference>
<dbReference type="GO" id="GO:0051260">
    <property type="term" value="P:protein homooligomerization"/>
    <property type="evidence" value="ECO:0007669"/>
    <property type="project" value="InterPro"/>
</dbReference>
<dbReference type="SUPFAM" id="SSF54695">
    <property type="entry name" value="POZ domain"/>
    <property type="match status" value="1"/>
</dbReference>
<dbReference type="CDD" id="cd18316">
    <property type="entry name" value="BTB_POZ_KCTD-like"/>
    <property type="match status" value="1"/>
</dbReference>
<feature type="domain" description="BTB" evidence="1">
    <location>
        <begin position="9"/>
        <end position="112"/>
    </location>
</feature>
<gene>
    <name evidence="2" type="ORF">JYZ213_LOCUS5902</name>
</gene>
<dbReference type="InterPro" id="IPR045068">
    <property type="entry name" value="BACURD1-3"/>
</dbReference>
<reference evidence="2" key="1">
    <citation type="submission" date="2021-02" db="EMBL/GenBank/DDBJ databases">
        <authorList>
            <person name="Nowell W R."/>
        </authorList>
    </citation>
    <scope>NUCLEOTIDE SEQUENCE</scope>
</reference>
<evidence type="ECO:0000313" key="3">
    <source>
        <dbReference type="Proteomes" id="UP000663845"/>
    </source>
</evidence>
<dbReference type="InterPro" id="IPR006571">
    <property type="entry name" value="TLDc_dom"/>
</dbReference>
<evidence type="ECO:0000313" key="2">
    <source>
        <dbReference type="EMBL" id="CAF0813428.1"/>
    </source>
</evidence>
<comment type="caution">
    <text evidence="2">The sequence shown here is derived from an EMBL/GenBank/DDBJ whole genome shotgun (WGS) entry which is preliminary data.</text>
</comment>
<dbReference type="PANTHER" id="PTHR11145:SF8">
    <property type="entry name" value="RE57120P"/>
    <property type="match status" value="1"/>
</dbReference>
<dbReference type="PANTHER" id="PTHR11145">
    <property type="entry name" value="BTB/POZ DOMAIN-CONTAINING ADAPTER FOR CUL3-MEDIATED RHOA DEGRADATION PROTEIN FAMILY MEMBER"/>
    <property type="match status" value="1"/>
</dbReference>
<dbReference type="InterPro" id="IPR000210">
    <property type="entry name" value="BTB/POZ_dom"/>
</dbReference>